<sequence length="125" mass="13552">MSDTQVIELNPVSVLTCGIKKCGIGGVDEYSIAFQLFPYRVAARLGGDTVMAGINNPFPVLLEADLGHELGLSGLLLRIQQDLVSVIPCGFHFQATEKPEPIWDKNPGKDANNNQHDKQFSEGDA</sequence>
<gene>
    <name evidence="2" type="ORF">NG799_21900</name>
</gene>
<evidence type="ECO:0000256" key="1">
    <source>
        <dbReference type="SAM" id="MobiDB-lite"/>
    </source>
</evidence>
<feature type="compositionally biased region" description="Basic and acidic residues" evidence="1">
    <location>
        <begin position="115"/>
        <end position="125"/>
    </location>
</feature>
<dbReference type="Proteomes" id="UP001525890">
    <property type="component" value="Unassembled WGS sequence"/>
</dbReference>
<keyword evidence="3" id="KW-1185">Reference proteome</keyword>
<accession>A0ABT2MW35</accession>
<reference evidence="2 3" key="1">
    <citation type="journal article" date="2022" name="Front. Microbiol.">
        <title>High genomic differentiation and limited gene flow indicate recent cryptic speciation within the genus Laspinema (cyanobacteria).</title>
        <authorList>
            <person name="Stanojkovic A."/>
            <person name="Skoupy S."/>
            <person name="Skaloud P."/>
            <person name="Dvorak P."/>
        </authorList>
    </citation>
    <scope>NUCLEOTIDE SEQUENCE [LARGE SCALE GENOMIC DNA]</scope>
    <source>
        <strain evidence="2 3">D2a</strain>
    </source>
</reference>
<comment type="caution">
    <text evidence="2">The sequence shown here is derived from an EMBL/GenBank/DDBJ whole genome shotgun (WGS) entry which is preliminary data.</text>
</comment>
<protein>
    <submittedName>
        <fullName evidence="2">Uncharacterized protein</fullName>
    </submittedName>
</protein>
<feature type="region of interest" description="Disordered" evidence="1">
    <location>
        <begin position="98"/>
        <end position="125"/>
    </location>
</feature>
<evidence type="ECO:0000313" key="2">
    <source>
        <dbReference type="EMBL" id="MCT7968969.1"/>
    </source>
</evidence>
<proteinExistence type="predicted"/>
<dbReference type="EMBL" id="JAMXFF010000040">
    <property type="protein sequence ID" value="MCT7968969.1"/>
    <property type="molecule type" value="Genomic_DNA"/>
</dbReference>
<feature type="compositionally biased region" description="Basic and acidic residues" evidence="1">
    <location>
        <begin position="98"/>
        <end position="108"/>
    </location>
</feature>
<evidence type="ECO:0000313" key="3">
    <source>
        <dbReference type="Proteomes" id="UP001525890"/>
    </source>
</evidence>
<organism evidence="2 3">
    <name type="scientific">Laspinema palackyanum D2a</name>
    <dbReference type="NCBI Taxonomy" id="2953684"/>
    <lineage>
        <taxon>Bacteria</taxon>
        <taxon>Bacillati</taxon>
        <taxon>Cyanobacteriota</taxon>
        <taxon>Cyanophyceae</taxon>
        <taxon>Oscillatoriophycideae</taxon>
        <taxon>Oscillatoriales</taxon>
        <taxon>Laspinemataceae</taxon>
        <taxon>Laspinema</taxon>
        <taxon>Laspinema palackyanum</taxon>
    </lineage>
</organism>
<name>A0ABT2MW35_9CYAN</name>